<dbReference type="InterPro" id="IPR029056">
    <property type="entry name" value="Ribokinase-like"/>
</dbReference>
<dbReference type="SUPFAM" id="SSF53613">
    <property type="entry name" value="Ribokinase-like"/>
    <property type="match status" value="1"/>
</dbReference>
<accession>A0ABN8UKJ7</accession>
<evidence type="ECO:0000256" key="3">
    <source>
        <dbReference type="ARBA" id="ARBA00022777"/>
    </source>
</evidence>
<evidence type="ECO:0000256" key="2">
    <source>
        <dbReference type="ARBA" id="ARBA00022679"/>
    </source>
</evidence>
<evidence type="ECO:0000313" key="5">
    <source>
        <dbReference type="EMBL" id="CAH9054760.1"/>
    </source>
</evidence>
<dbReference type="CDD" id="cd01166">
    <property type="entry name" value="KdgK"/>
    <property type="match status" value="1"/>
</dbReference>
<comment type="similarity">
    <text evidence="1">Belongs to the carbohydrate kinase PfkB family.</text>
</comment>
<reference evidence="5 6" key="1">
    <citation type="submission" date="2022-07" db="EMBL/GenBank/DDBJ databases">
        <authorList>
            <person name="Criscuolo A."/>
        </authorList>
    </citation>
    <scope>NUCLEOTIDE SEQUENCE [LARGE SCALE GENOMIC DNA]</scope>
    <source>
        <strain evidence="6">CIP 111951</strain>
    </source>
</reference>
<keyword evidence="2 5" id="KW-0808">Transferase</keyword>
<dbReference type="Pfam" id="PF00294">
    <property type="entry name" value="PfkB"/>
    <property type="match status" value="1"/>
</dbReference>
<dbReference type="Proteomes" id="UP001152485">
    <property type="component" value="Unassembled WGS sequence"/>
</dbReference>
<dbReference type="EMBL" id="CAMAPD010000004">
    <property type="protein sequence ID" value="CAH9054760.1"/>
    <property type="molecule type" value="Genomic_DNA"/>
</dbReference>
<keyword evidence="3" id="KW-0418">Kinase</keyword>
<dbReference type="GO" id="GO:0008673">
    <property type="term" value="F:2-dehydro-3-deoxygluconokinase activity"/>
    <property type="evidence" value="ECO:0007669"/>
    <property type="project" value="UniProtKB-EC"/>
</dbReference>
<dbReference type="InterPro" id="IPR050306">
    <property type="entry name" value="PfkB_Carbo_kinase"/>
</dbReference>
<dbReference type="PANTHER" id="PTHR43085">
    <property type="entry name" value="HEXOKINASE FAMILY MEMBER"/>
    <property type="match status" value="1"/>
</dbReference>
<feature type="domain" description="Carbohydrate kinase PfkB" evidence="4">
    <location>
        <begin position="20"/>
        <end position="307"/>
    </location>
</feature>
<gene>
    <name evidence="5" type="primary">kdgK</name>
    <name evidence="5" type="ORF">PSECIP111951_01103</name>
</gene>
<dbReference type="PROSITE" id="PS00584">
    <property type="entry name" value="PFKB_KINASES_2"/>
    <property type="match status" value="1"/>
</dbReference>
<dbReference type="Gene3D" id="3.40.1190.20">
    <property type="match status" value="1"/>
</dbReference>
<dbReference type="InterPro" id="IPR002173">
    <property type="entry name" value="Carboh/pur_kinase_PfkB_CS"/>
</dbReference>
<evidence type="ECO:0000259" key="4">
    <source>
        <dbReference type="Pfam" id="PF00294"/>
    </source>
</evidence>
<name>A0ABN8UKJ7_9GAMM</name>
<dbReference type="InterPro" id="IPR011611">
    <property type="entry name" value="PfkB_dom"/>
</dbReference>
<protein>
    <submittedName>
        <fullName evidence="5">2-dehydro-3-deoxygluconokinase</fullName>
        <ecNumber evidence="5">2.7.1.45</ecNumber>
    </submittedName>
</protein>
<organism evidence="5 6">
    <name type="scientific">Pseudoalteromonas holothuriae</name>
    <dbReference type="NCBI Taxonomy" id="2963714"/>
    <lineage>
        <taxon>Bacteria</taxon>
        <taxon>Pseudomonadati</taxon>
        <taxon>Pseudomonadota</taxon>
        <taxon>Gammaproteobacteria</taxon>
        <taxon>Alteromonadales</taxon>
        <taxon>Pseudoalteromonadaceae</taxon>
        <taxon>Pseudoalteromonas</taxon>
    </lineage>
</organism>
<dbReference type="PANTHER" id="PTHR43085:SF15">
    <property type="entry name" value="2-DEHYDRO-3-DEOXYGLUCONOKINASE"/>
    <property type="match status" value="1"/>
</dbReference>
<dbReference type="EC" id="2.7.1.45" evidence="5"/>
<sequence>MINKLKSLVFLGECMQEHRADGSESFGGDTFNTAWYLSQLLKQSHVTDCEIYYATAIGADSHSQQFKRVMQECGISEQFVITHSCKVMGKYQITVDGKGERNFSFDRAQSAAREYFNLDETLSDALYNKRVDAIYLSGISLAILCEQQRNHLLMLLNTFKQKGGVIFFDNNYRRSVWLNTQPQAIYLAVMALTCLAFLTDEDEYAVYSTSNPADIFAFHQASHETSQTLVVRQGHLPCVIKSIGHDASITVPAERVNDERVVDTCGAGDAFAAGFLAKMLTQGLVNDAARFAHQVAATVIQHHGALVPLNLLPKLVQ</sequence>
<evidence type="ECO:0000256" key="1">
    <source>
        <dbReference type="ARBA" id="ARBA00010688"/>
    </source>
</evidence>
<evidence type="ECO:0000313" key="6">
    <source>
        <dbReference type="Proteomes" id="UP001152485"/>
    </source>
</evidence>
<comment type="caution">
    <text evidence="5">The sequence shown here is derived from an EMBL/GenBank/DDBJ whole genome shotgun (WGS) entry which is preliminary data.</text>
</comment>
<proteinExistence type="inferred from homology"/>